<dbReference type="SUPFAM" id="SSF52540">
    <property type="entry name" value="P-loop containing nucleoside triphosphate hydrolases"/>
    <property type="match status" value="1"/>
</dbReference>
<dbReference type="InParanoid" id="A3LYX4"/>
<proteinExistence type="predicted"/>
<dbReference type="InterPro" id="IPR019489">
    <property type="entry name" value="Clp_ATPase_C"/>
</dbReference>
<evidence type="ECO:0000313" key="5">
    <source>
        <dbReference type="EMBL" id="ABN68054.2"/>
    </source>
</evidence>
<dbReference type="InterPro" id="IPR003959">
    <property type="entry name" value="ATPase_AAA_core"/>
</dbReference>
<dbReference type="InterPro" id="IPR027417">
    <property type="entry name" value="P-loop_NTPase"/>
</dbReference>
<dbReference type="PRINTS" id="PR00300">
    <property type="entry name" value="CLPPROTEASEA"/>
</dbReference>
<dbReference type="Pfam" id="PF07724">
    <property type="entry name" value="AAA_2"/>
    <property type="match status" value="1"/>
</dbReference>
<dbReference type="STRING" id="322104.A3LYX4"/>
<dbReference type="InterPro" id="IPR003593">
    <property type="entry name" value="AAA+_ATPase"/>
</dbReference>
<dbReference type="InterPro" id="IPR050130">
    <property type="entry name" value="ClpA_ClpB"/>
</dbReference>
<dbReference type="SMART" id="SM01086">
    <property type="entry name" value="ClpB_D2-small"/>
    <property type="match status" value="1"/>
</dbReference>
<dbReference type="EMBL" id="CP000501">
    <property type="protein sequence ID" value="ABN68054.2"/>
    <property type="molecule type" value="Genomic_DNA"/>
</dbReference>
<evidence type="ECO:0000256" key="2">
    <source>
        <dbReference type="ARBA" id="ARBA00022840"/>
    </source>
</evidence>
<dbReference type="SMART" id="SM00382">
    <property type="entry name" value="AAA"/>
    <property type="match status" value="1"/>
</dbReference>
<keyword evidence="2" id="KW-0067">ATP-binding</keyword>
<dbReference type="GO" id="GO:0043335">
    <property type="term" value="P:protein unfolding"/>
    <property type="evidence" value="ECO:0007669"/>
    <property type="project" value="TreeGrafter"/>
</dbReference>
<dbReference type="eggNOG" id="KOG1051">
    <property type="taxonomic scope" value="Eukaryota"/>
</dbReference>
<reference evidence="5 6" key="1">
    <citation type="journal article" date="2007" name="Nat. Biotechnol.">
        <title>Genome sequence of the lignocellulose-bioconverting and xylose-fermenting yeast Pichia stipitis.</title>
        <authorList>
            <person name="Jeffries T.W."/>
            <person name="Grigoriev I.V."/>
            <person name="Grimwood J."/>
            <person name="Laplaza J.M."/>
            <person name="Aerts A."/>
            <person name="Salamov A."/>
            <person name="Schmutz J."/>
            <person name="Lindquist E."/>
            <person name="Dehal P."/>
            <person name="Shapiro H."/>
            <person name="Jin Y.S."/>
            <person name="Passoth V."/>
            <person name="Richardson P.M."/>
        </authorList>
    </citation>
    <scope>NUCLEOTIDE SEQUENCE [LARGE SCALE GENOMIC DNA]</scope>
    <source>
        <strain evidence="6">ATCC 58785 / CBS 6054 / NBRC 10063 / NRRL Y-11545</strain>
    </source>
</reference>
<evidence type="ECO:0000259" key="3">
    <source>
        <dbReference type="SMART" id="SM00382"/>
    </source>
</evidence>
<dbReference type="GO" id="GO:0005829">
    <property type="term" value="C:cytosol"/>
    <property type="evidence" value="ECO:0007669"/>
    <property type="project" value="TreeGrafter"/>
</dbReference>
<protein>
    <recommendedName>
        <fullName evidence="7">AAA+ ATPase domain-containing protein</fullName>
    </recommendedName>
</protein>
<evidence type="ECO:0000259" key="4">
    <source>
        <dbReference type="SMART" id="SM01086"/>
    </source>
</evidence>
<feature type="domain" description="Clp ATPase C-terminal" evidence="4">
    <location>
        <begin position="201"/>
        <end position="294"/>
    </location>
</feature>
<dbReference type="Proteomes" id="UP000002258">
    <property type="component" value="Chromosome 7"/>
</dbReference>
<dbReference type="GO" id="GO:0005524">
    <property type="term" value="F:ATP binding"/>
    <property type="evidence" value="ECO:0007669"/>
    <property type="project" value="UniProtKB-KW"/>
</dbReference>
<gene>
    <name evidence="5" type="ORF">PICST_33333</name>
</gene>
<evidence type="ECO:0008006" key="7">
    <source>
        <dbReference type="Google" id="ProtNLM"/>
    </source>
</evidence>
<dbReference type="GO" id="GO:0051087">
    <property type="term" value="F:protein-folding chaperone binding"/>
    <property type="evidence" value="ECO:0007669"/>
    <property type="project" value="TreeGrafter"/>
</dbReference>
<keyword evidence="6" id="KW-1185">Reference proteome</keyword>
<dbReference type="GO" id="GO:0016887">
    <property type="term" value="F:ATP hydrolysis activity"/>
    <property type="evidence" value="ECO:0007669"/>
    <property type="project" value="InterPro"/>
</dbReference>
<dbReference type="HOGENOM" id="CLU_869088_0_0_1"/>
<dbReference type="AlphaFoldDB" id="A3LYX4"/>
<dbReference type="Pfam" id="PF10431">
    <property type="entry name" value="ClpB_D2-small"/>
    <property type="match status" value="1"/>
</dbReference>
<dbReference type="PANTHER" id="PTHR11638:SF18">
    <property type="entry name" value="HEAT SHOCK PROTEIN 104"/>
    <property type="match status" value="1"/>
</dbReference>
<dbReference type="PANTHER" id="PTHR11638">
    <property type="entry name" value="ATP-DEPENDENT CLP PROTEASE"/>
    <property type="match status" value="1"/>
</dbReference>
<accession>A3LYX4</accession>
<dbReference type="Gene3D" id="3.40.50.300">
    <property type="entry name" value="P-loop containing nucleotide triphosphate hydrolases"/>
    <property type="match status" value="1"/>
</dbReference>
<dbReference type="InterPro" id="IPR001270">
    <property type="entry name" value="ClpA/B"/>
</dbReference>
<dbReference type="Gene3D" id="1.10.8.60">
    <property type="match status" value="1"/>
</dbReference>
<feature type="domain" description="AAA+ ATPase" evidence="3">
    <location>
        <begin position="45"/>
        <end position="178"/>
    </location>
</feature>
<dbReference type="GeneID" id="4840520"/>
<organism evidence="5 6">
    <name type="scientific">Scheffersomyces stipitis (strain ATCC 58785 / CBS 6054 / NBRC 10063 / NRRL Y-11545)</name>
    <name type="common">Yeast</name>
    <name type="synonym">Pichia stipitis</name>
    <dbReference type="NCBI Taxonomy" id="322104"/>
    <lineage>
        <taxon>Eukaryota</taxon>
        <taxon>Fungi</taxon>
        <taxon>Dikarya</taxon>
        <taxon>Ascomycota</taxon>
        <taxon>Saccharomycotina</taxon>
        <taxon>Pichiomycetes</taxon>
        <taxon>Debaryomycetaceae</taxon>
        <taxon>Scheffersomyces</taxon>
    </lineage>
</organism>
<dbReference type="KEGG" id="pic:PICST_33333"/>
<dbReference type="GO" id="GO:0042026">
    <property type="term" value="P:protein refolding"/>
    <property type="evidence" value="ECO:0007669"/>
    <property type="project" value="TreeGrafter"/>
</dbReference>
<dbReference type="GO" id="GO:0070370">
    <property type="term" value="P:cellular heat acclimation"/>
    <property type="evidence" value="ECO:0007669"/>
    <property type="project" value="TreeGrafter"/>
</dbReference>
<evidence type="ECO:0000313" key="6">
    <source>
        <dbReference type="Proteomes" id="UP000002258"/>
    </source>
</evidence>
<dbReference type="RefSeq" id="XP_001386083.2">
    <property type="nucleotide sequence ID" value="XM_001386046.1"/>
</dbReference>
<dbReference type="GO" id="GO:0051082">
    <property type="term" value="F:unfolded protein binding"/>
    <property type="evidence" value="ECO:0007669"/>
    <property type="project" value="TreeGrafter"/>
</dbReference>
<name>A3LYX4_PICST</name>
<dbReference type="OrthoDB" id="47330at2759"/>
<sequence length="320" mass="35398">MKYKVPDLSDLETRLSASIVGQPQAVKKVSECLRRSLAQSSSRHFRSMLVLVGSPGSGKSELVRRLAEYLYGSEKAVIRLPREISVSSLLGSSIDGEGIQEGLLVTALLANPTCVILVEEAENVPPETLALLSRIVATGSITSSRGRVVPCTHTVVVLKSRLAQPKLLTEEEILDRVSNHLKTHFEDLDDDLTSTIVFNPLGPKSIYDIISLQLGQVQDRFARFGYGKSISFELDDNALKFLYENGYSPTLGAKELERVLQAELLSRVAIYLLTGQVRDQETARVTSGKSGLQVFPNHEPIEVVTVDSEEEWDETYYEDF</sequence>
<keyword evidence="1" id="KW-0547">Nucleotide-binding</keyword>
<evidence type="ECO:0000256" key="1">
    <source>
        <dbReference type="ARBA" id="ARBA00022741"/>
    </source>
</evidence>